<name>A0A7Y2E7R5_UNCEI</name>
<proteinExistence type="inferred from homology"/>
<evidence type="ECO:0000256" key="2">
    <source>
        <dbReference type="ARBA" id="ARBA00012261"/>
    </source>
</evidence>
<feature type="domain" description="Formyl transferase C-terminal" evidence="7">
    <location>
        <begin position="207"/>
        <end position="299"/>
    </location>
</feature>
<evidence type="ECO:0000256" key="1">
    <source>
        <dbReference type="ARBA" id="ARBA00010699"/>
    </source>
</evidence>
<dbReference type="InterPro" id="IPR011034">
    <property type="entry name" value="Formyl_transferase-like_C_sf"/>
</dbReference>
<dbReference type="GO" id="GO:0005829">
    <property type="term" value="C:cytosol"/>
    <property type="evidence" value="ECO:0007669"/>
    <property type="project" value="TreeGrafter"/>
</dbReference>
<evidence type="ECO:0000259" key="7">
    <source>
        <dbReference type="Pfam" id="PF02911"/>
    </source>
</evidence>
<dbReference type="PANTHER" id="PTHR11138">
    <property type="entry name" value="METHIONYL-TRNA FORMYLTRANSFERASE"/>
    <property type="match status" value="1"/>
</dbReference>
<dbReference type="PANTHER" id="PTHR11138:SF5">
    <property type="entry name" value="METHIONYL-TRNA FORMYLTRANSFERASE, MITOCHONDRIAL"/>
    <property type="match status" value="1"/>
</dbReference>
<comment type="catalytic activity">
    <reaction evidence="5">
        <text>L-methionyl-tRNA(fMet) + (6R)-10-formyltetrahydrofolate = N-formyl-L-methionyl-tRNA(fMet) + (6S)-5,6,7,8-tetrahydrofolate + H(+)</text>
        <dbReference type="Rhea" id="RHEA:24380"/>
        <dbReference type="Rhea" id="RHEA-COMP:9952"/>
        <dbReference type="Rhea" id="RHEA-COMP:9953"/>
        <dbReference type="ChEBI" id="CHEBI:15378"/>
        <dbReference type="ChEBI" id="CHEBI:57453"/>
        <dbReference type="ChEBI" id="CHEBI:78530"/>
        <dbReference type="ChEBI" id="CHEBI:78844"/>
        <dbReference type="ChEBI" id="CHEBI:195366"/>
        <dbReference type="EC" id="2.1.2.9"/>
    </reaction>
</comment>
<protein>
    <recommendedName>
        <fullName evidence="2 5">Methionyl-tRNA formyltransferase</fullName>
        <ecNumber evidence="2 5">2.1.2.9</ecNumber>
    </recommendedName>
</protein>
<dbReference type="InterPro" id="IPR002376">
    <property type="entry name" value="Formyl_transf_N"/>
</dbReference>
<evidence type="ECO:0000256" key="5">
    <source>
        <dbReference type="HAMAP-Rule" id="MF_00182"/>
    </source>
</evidence>
<feature type="domain" description="Formyl transferase N-terminal" evidence="6">
    <location>
        <begin position="1"/>
        <end position="179"/>
    </location>
</feature>
<dbReference type="CDD" id="cd08704">
    <property type="entry name" value="Met_tRNA_FMT_C"/>
    <property type="match status" value="1"/>
</dbReference>
<dbReference type="InterPro" id="IPR044135">
    <property type="entry name" value="Met-tRNA-FMT_C"/>
</dbReference>
<dbReference type="Gene3D" id="3.40.50.12230">
    <property type="match status" value="1"/>
</dbReference>
<dbReference type="HAMAP" id="MF_00182">
    <property type="entry name" value="Formyl_trans"/>
    <property type="match status" value="1"/>
</dbReference>
<keyword evidence="3 5" id="KW-0808">Transferase</keyword>
<evidence type="ECO:0000313" key="9">
    <source>
        <dbReference type="Proteomes" id="UP000547674"/>
    </source>
</evidence>
<dbReference type="Proteomes" id="UP000547674">
    <property type="component" value="Unassembled WGS sequence"/>
</dbReference>
<evidence type="ECO:0000256" key="3">
    <source>
        <dbReference type="ARBA" id="ARBA00022679"/>
    </source>
</evidence>
<dbReference type="AlphaFoldDB" id="A0A7Y2E7R5"/>
<dbReference type="Pfam" id="PF02911">
    <property type="entry name" value="Formyl_trans_C"/>
    <property type="match status" value="1"/>
</dbReference>
<dbReference type="NCBIfam" id="TIGR00460">
    <property type="entry name" value="fmt"/>
    <property type="match status" value="1"/>
</dbReference>
<dbReference type="Pfam" id="PF00551">
    <property type="entry name" value="Formyl_trans_N"/>
    <property type="match status" value="1"/>
</dbReference>
<evidence type="ECO:0000259" key="6">
    <source>
        <dbReference type="Pfam" id="PF00551"/>
    </source>
</evidence>
<keyword evidence="4 5" id="KW-0648">Protein biosynthesis</keyword>
<dbReference type="InterPro" id="IPR036477">
    <property type="entry name" value="Formyl_transf_N_sf"/>
</dbReference>
<dbReference type="EMBL" id="JABDJR010000153">
    <property type="protein sequence ID" value="NNF05912.1"/>
    <property type="molecule type" value="Genomic_DNA"/>
</dbReference>
<accession>A0A7Y2E7R5</accession>
<comment type="caution">
    <text evidence="8">The sequence shown here is derived from an EMBL/GenBank/DDBJ whole genome shotgun (WGS) entry which is preliminary data.</text>
</comment>
<dbReference type="SUPFAM" id="SSF50486">
    <property type="entry name" value="FMT C-terminal domain-like"/>
    <property type="match status" value="1"/>
</dbReference>
<reference evidence="8 9" key="1">
    <citation type="submission" date="2020-03" db="EMBL/GenBank/DDBJ databases">
        <title>Metabolic flexibility allows generalist bacteria to become dominant in a frequently disturbed ecosystem.</title>
        <authorList>
            <person name="Chen Y.-J."/>
            <person name="Leung P.M."/>
            <person name="Bay S.K."/>
            <person name="Hugenholtz P."/>
            <person name="Kessler A.J."/>
            <person name="Shelley G."/>
            <person name="Waite D.W."/>
            <person name="Cook P.L."/>
            <person name="Greening C."/>
        </authorList>
    </citation>
    <scope>NUCLEOTIDE SEQUENCE [LARGE SCALE GENOMIC DNA]</scope>
    <source>
        <strain evidence="8">SS_bin_28</strain>
    </source>
</reference>
<comment type="similarity">
    <text evidence="1 5">Belongs to the Fmt family.</text>
</comment>
<dbReference type="InterPro" id="IPR005794">
    <property type="entry name" value="Fmt"/>
</dbReference>
<evidence type="ECO:0000256" key="4">
    <source>
        <dbReference type="ARBA" id="ARBA00022917"/>
    </source>
</evidence>
<dbReference type="CDD" id="cd08646">
    <property type="entry name" value="FMT_core_Met-tRNA-FMT_N"/>
    <property type="match status" value="1"/>
</dbReference>
<gene>
    <name evidence="5" type="primary">fmt</name>
    <name evidence="8" type="ORF">HKN21_04065</name>
</gene>
<dbReference type="SUPFAM" id="SSF53328">
    <property type="entry name" value="Formyltransferase"/>
    <property type="match status" value="1"/>
</dbReference>
<dbReference type="GO" id="GO:0004479">
    <property type="term" value="F:methionyl-tRNA formyltransferase activity"/>
    <property type="evidence" value="ECO:0007669"/>
    <property type="project" value="UniProtKB-UniRule"/>
</dbReference>
<comment type="function">
    <text evidence="5">Attaches a formyl group to the free amino group of methionyl-tRNA(fMet). The formyl group appears to play a dual role in the initiator identity of N-formylmethionyl-tRNA by promoting its recognition by IF2 and preventing the misappropriation of this tRNA by the elongation apparatus.</text>
</comment>
<evidence type="ECO:0000313" key="8">
    <source>
        <dbReference type="EMBL" id="NNF05912.1"/>
    </source>
</evidence>
<sequence>MRVLFFGTPHFACQSLQALIDAEHEIVGVVTRADKPVGRGRKLTPPPTKVLALENNLPVLQPKGVNRESVLDEFRALKPDVVVVVAFGAILKRPLLDLAPMGAINVHGSLLPAYRGVAPVQWSLIHGERMAGVTTMIMDEGVDTGPSLLRYPVEVGPFETAGELLERLGQLGGELLVKTLAGLESGEVTPTEQTEEGASYAPKLLKPHGFLNLKLSAVQVFDQFRGVTPAPGARCFWQDVPVLVEAMRPVVDVTGAPYEVLEVGSRHLRLGTGDGAIDLLSVRPAGKKTMDAAAFARGRSITAGQVFSQPPELPDLSPRIAVTP</sequence>
<organism evidence="8 9">
    <name type="scientific">Eiseniibacteriota bacterium</name>
    <dbReference type="NCBI Taxonomy" id="2212470"/>
    <lineage>
        <taxon>Bacteria</taxon>
        <taxon>Candidatus Eiseniibacteriota</taxon>
    </lineage>
</organism>
<dbReference type="InterPro" id="IPR005793">
    <property type="entry name" value="Formyl_trans_C"/>
</dbReference>
<dbReference type="EC" id="2.1.2.9" evidence="2 5"/>
<dbReference type="InterPro" id="IPR041711">
    <property type="entry name" value="Met-tRNA-FMT_N"/>
</dbReference>
<feature type="binding site" evidence="5">
    <location>
        <begin position="109"/>
        <end position="112"/>
    </location>
    <ligand>
        <name>(6S)-5,6,7,8-tetrahydrofolate</name>
        <dbReference type="ChEBI" id="CHEBI:57453"/>
    </ligand>
</feature>